<organism evidence="2 3">
    <name type="scientific">Hermanssonia centrifuga</name>
    <dbReference type="NCBI Taxonomy" id="98765"/>
    <lineage>
        <taxon>Eukaryota</taxon>
        <taxon>Fungi</taxon>
        <taxon>Dikarya</taxon>
        <taxon>Basidiomycota</taxon>
        <taxon>Agaricomycotina</taxon>
        <taxon>Agaricomycetes</taxon>
        <taxon>Polyporales</taxon>
        <taxon>Meruliaceae</taxon>
        <taxon>Hermanssonia</taxon>
    </lineage>
</organism>
<evidence type="ECO:0000313" key="2">
    <source>
        <dbReference type="EMBL" id="THG92619.1"/>
    </source>
</evidence>
<proteinExistence type="predicted"/>
<accession>A0A4S4K8U9</accession>
<dbReference type="Pfam" id="PF01979">
    <property type="entry name" value="Amidohydro_1"/>
    <property type="match status" value="1"/>
</dbReference>
<dbReference type="EMBL" id="SGPJ01001056">
    <property type="protein sequence ID" value="THG92619.1"/>
    <property type="molecule type" value="Genomic_DNA"/>
</dbReference>
<dbReference type="Gene3D" id="3.20.20.140">
    <property type="entry name" value="Metal-dependent hydrolases"/>
    <property type="match status" value="3"/>
</dbReference>
<name>A0A4S4K8U9_9APHY</name>
<dbReference type="InterPro" id="IPR011059">
    <property type="entry name" value="Metal-dep_hydrolase_composite"/>
</dbReference>
<dbReference type="SUPFAM" id="SSF51556">
    <property type="entry name" value="Metallo-dependent hydrolases"/>
    <property type="match status" value="1"/>
</dbReference>
<dbReference type="InterPro" id="IPR051781">
    <property type="entry name" value="Metallo-dep_Hydrolase"/>
</dbReference>
<evidence type="ECO:0000259" key="1">
    <source>
        <dbReference type="Pfam" id="PF01979"/>
    </source>
</evidence>
<dbReference type="GO" id="GO:0016810">
    <property type="term" value="F:hydrolase activity, acting on carbon-nitrogen (but not peptide) bonds"/>
    <property type="evidence" value="ECO:0007669"/>
    <property type="project" value="InterPro"/>
</dbReference>
<dbReference type="InterPro" id="IPR032466">
    <property type="entry name" value="Metal_Hydrolase"/>
</dbReference>
<dbReference type="PANTHER" id="PTHR43135:SF3">
    <property type="entry name" value="ALPHA-D-RIBOSE 1-METHYLPHOSPHONATE 5-TRIPHOSPHATE DIPHOSPHATASE"/>
    <property type="match status" value="1"/>
</dbReference>
<feature type="non-terminal residue" evidence="2">
    <location>
        <position position="1"/>
    </location>
</feature>
<dbReference type="SUPFAM" id="SSF51338">
    <property type="entry name" value="Composite domain of metallo-dependent hydrolases"/>
    <property type="match status" value="1"/>
</dbReference>
<evidence type="ECO:0000313" key="3">
    <source>
        <dbReference type="Proteomes" id="UP000309038"/>
    </source>
</evidence>
<dbReference type="Proteomes" id="UP000309038">
    <property type="component" value="Unassembled WGS sequence"/>
</dbReference>
<dbReference type="AlphaFoldDB" id="A0A4S4K8U9"/>
<feature type="domain" description="Amidohydrolase-related" evidence="1">
    <location>
        <begin position="112"/>
        <end position="209"/>
    </location>
</feature>
<protein>
    <recommendedName>
        <fullName evidence="1">Amidohydrolase-related domain-containing protein</fullName>
    </recommendedName>
</protein>
<comment type="caution">
    <text evidence="2">The sequence shown here is derived from an EMBL/GenBank/DDBJ whole genome shotgun (WGS) entry which is preliminary data.</text>
</comment>
<dbReference type="PANTHER" id="PTHR43135">
    <property type="entry name" value="ALPHA-D-RIBOSE 1-METHYLPHOSPHONATE 5-TRIPHOSPHATE DIPHOSPHATASE"/>
    <property type="match status" value="1"/>
</dbReference>
<keyword evidence="3" id="KW-1185">Reference proteome</keyword>
<dbReference type="InterPro" id="IPR006680">
    <property type="entry name" value="Amidohydro-rel"/>
</dbReference>
<gene>
    <name evidence="2" type="ORF">EW026_g8341</name>
</gene>
<sequence length="641" mass="69129">YDKARQIKNTQDQYCTKALAGEWKGLAPDFPEDLQWEALVDVLRGRVKVHTHCYETVDLDDLVRITNEFEFSIAAFHHAHETYLVPDTLKAAYGHPPAIALFASKSRFKRESYRGSEFAPRILAENGLQVVMKSDHPVLDSRFLLYEAQQAHYYGLDSNLALLSVTGTPAQVMGQDHRIGFIKTGYDADLVLWDSHPLALGATPQQVWVDGIPQLSSPHVNHKPASSQASPQTPDFNKEALDAVKYDGLPPLEPKTSNDGAVVFTNVSRVLTINTEGIEDKFIAEGDLGVVLVRNGKLICSSIALFCGEDLLASGKAQFIDLAGGWISPGLTTFGSVLGLEEIEGEASTSDGYVLDPLLYKVPEIAGGDNSIIRAGDGLQYTTRNALLAYRSGVTAAITAPKSAGFLAGLSVVFATSAKHQLDDGGLIQDVAAVHVFIHHGAPSVSTKIASLRNLLRVFIGQGEVPLVIDVDNADIMASLLRLKGDIEEELDTSLKFVFSGASEAHLLANEISDAGVGVIVSPSRSYPGSWEKRRILPGPPLSQKSNLLELRAHNVSVALGVPGAWEARNTRFDLGWIALEAGDSVSKKEVLALASVNLQQLLGVHSFETDLVASKGGDLLDFDSKVVAVISPRRGVVDLF</sequence>
<reference evidence="2 3" key="1">
    <citation type="submission" date="2019-02" db="EMBL/GenBank/DDBJ databases">
        <title>Genome sequencing of the rare red list fungi Phlebia centrifuga.</title>
        <authorList>
            <person name="Buettner E."/>
            <person name="Kellner H."/>
        </authorList>
    </citation>
    <scope>NUCLEOTIDE SEQUENCE [LARGE SCALE GENOMIC DNA]</scope>
    <source>
        <strain evidence="2 3">DSM 108282</strain>
    </source>
</reference>